<sequence length="95" mass="10480">MAERPARETEFEALFAAALRTVTRPEPTRLHLVLANAYRDTARELAGRERECCSFFVFSFASHDDGLHLDVTVPARHTPILDELAGRAASALAKG</sequence>
<reference evidence="2" key="1">
    <citation type="journal article" date="2019" name="Int. J. Syst. Evol. Microbiol.">
        <title>The Global Catalogue of Microorganisms (GCM) 10K type strain sequencing project: providing services to taxonomists for standard genome sequencing and annotation.</title>
        <authorList>
            <consortium name="The Broad Institute Genomics Platform"/>
            <consortium name="The Broad Institute Genome Sequencing Center for Infectious Disease"/>
            <person name="Wu L."/>
            <person name="Ma J."/>
        </authorList>
    </citation>
    <scope>NUCLEOTIDE SEQUENCE [LARGE SCALE GENOMIC DNA]</scope>
    <source>
        <strain evidence="2">JCM 17137</strain>
    </source>
</reference>
<comment type="caution">
    <text evidence="1">The sequence shown here is derived from an EMBL/GenBank/DDBJ whole genome shotgun (WGS) entry which is preliminary data.</text>
</comment>
<gene>
    <name evidence="1" type="ORF">GCM10022402_10300</name>
</gene>
<proteinExistence type="predicted"/>
<name>A0ABP7F4U4_9ACTN</name>
<dbReference type="Proteomes" id="UP001500908">
    <property type="component" value="Unassembled WGS sequence"/>
</dbReference>
<protein>
    <submittedName>
        <fullName evidence="1">Uncharacterized protein</fullName>
    </submittedName>
</protein>
<organism evidence="1 2">
    <name type="scientific">Salinactinospora qingdaonensis</name>
    <dbReference type="NCBI Taxonomy" id="702744"/>
    <lineage>
        <taxon>Bacteria</taxon>
        <taxon>Bacillati</taxon>
        <taxon>Actinomycetota</taxon>
        <taxon>Actinomycetes</taxon>
        <taxon>Streptosporangiales</taxon>
        <taxon>Nocardiopsidaceae</taxon>
        <taxon>Salinactinospora</taxon>
    </lineage>
</organism>
<evidence type="ECO:0000313" key="1">
    <source>
        <dbReference type="EMBL" id="GAA3731533.1"/>
    </source>
</evidence>
<dbReference type="EMBL" id="BAABDD010000003">
    <property type="protein sequence ID" value="GAA3731533.1"/>
    <property type="molecule type" value="Genomic_DNA"/>
</dbReference>
<evidence type="ECO:0000313" key="2">
    <source>
        <dbReference type="Proteomes" id="UP001500908"/>
    </source>
</evidence>
<keyword evidence="2" id="KW-1185">Reference proteome</keyword>
<accession>A0ABP7F4U4</accession>